<name>A0ABX1BRF3_9ACTN</name>
<evidence type="ECO:0008006" key="3">
    <source>
        <dbReference type="Google" id="ProtNLM"/>
    </source>
</evidence>
<accession>A0ABX1BRF3</accession>
<dbReference type="Proteomes" id="UP000696294">
    <property type="component" value="Unassembled WGS sequence"/>
</dbReference>
<dbReference type="RefSeq" id="WP_168021763.1">
    <property type="nucleotide sequence ID" value="NZ_JAATEP010000092.1"/>
</dbReference>
<proteinExistence type="predicted"/>
<evidence type="ECO:0000313" key="2">
    <source>
        <dbReference type="Proteomes" id="UP000696294"/>
    </source>
</evidence>
<gene>
    <name evidence="1" type="ORF">HCN51_55050</name>
</gene>
<reference evidence="1 2" key="1">
    <citation type="submission" date="2020-03" db="EMBL/GenBank/DDBJ databases">
        <title>WGS of actinomycetes isolated from Thailand.</title>
        <authorList>
            <person name="Thawai C."/>
        </authorList>
    </citation>
    <scope>NUCLEOTIDE SEQUENCE [LARGE SCALE GENOMIC DNA]</scope>
    <source>
        <strain evidence="1 2">FMUSA5-5</strain>
    </source>
</reference>
<comment type="caution">
    <text evidence="1">The sequence shown here is derived from an EMBL/GenBank/DDBJ whole genome shotgun (WGS) entry which is preliminary data.</text>
</comment>
<organism evidence="1 2">
    <name type="scientific">Nonomuraea composti</name>
    <dbReference type="NCBI Taxonomy" id="2720023"/>
    <lineage>
        <taxon>Bacteria</taxon>
        <taxon>Bacillati</taxon>
        <taxon>Actinomycetota</taxon>
        <taxon>Actinomycetes</taxon>
        <taxon>Streptosporangiales</taxon>
        <taxon>Streptosporangiaceae</taxon>
        <taxon>Nonomuraea</taxon>
    </lineage>
</organism>
<keyword evidence="2" id="KW-1185">Reference proteome</keyword>
<sequence length="183" mass="20273">MADGFLDAPRLFLHRVPPAPPYARRWPTASRLHTRFRLDPLPADQVLSLEELLYACQFLWTRHGLYPVTGVTWTPEQLGRHPWLQAEADEPDPLMVEEYECILARHGDKIPADDAILDLAATVSPTIVTGNFDVVDDEQLVAAFAQTDNLRQALAALHRGGQLIPLANGVLLAPGLTQIIEEG</sequence>
<evidence type="ECO:0000313" key="1">
    <source>
        <dbReference type="EMBL" id="NJP98449.1"/>
    </source>
</evidence>
<dbReference type="EMBL" id="JAATEP010000092">
    <property type="protein sequence ID" value="NJP98449.1"/>
    <property type="molecule type" value="Genomic_DNA"/>
</dbReference>
<protein>
    <recommendedName>
        <fullName evidence="3">PIN domain-containing protein</fullName>
    </recommendedName>
</protein>